<organism evidence="3 4">
    <name type="scientific">Haloferax gibbonsii</name>
    <dbReference type="NCBI Taxonomy" id="35746"/>
    <lineage>
        <taxon>Archaea</taxon>
        <taxon>Methanobacteriati</taxon>
        <taxon>Methanobacteriota</taxon>
        <taxon>Stenosarchaea group</taxon>
        <taxon>Halobacteria</taxon>
        <taxon>Halobacteriales</taxon>
        <taxon>Haloferacaceae</taxon>
        <taxon>Haloferax</taxon>
    </lineage>
</organism>
<proteinExistence type="predicted"/>
<dbReference type="InterPro" id="IPR043519">
    <property type="entry name" value="NT_sf"/>
</dbReference>
<gene>
    <name evidence="3" type="ORF">HfgLR_20790</name>
</gene>
<name>A0A871BK14_HALGI</name>
<dbReference type="PANTHER" id="PTHR43852">
    <property type="entry name" value="NUCLEOTIDYLTRANSFERASE"/>
    <property type="match status" value="1"/>
</dbReference>
<keyword evidence="3" id="KW-0614">Plasmid</keyword>
<dbReference type="GeneID" id="59460920"/>
<dbReference type="EMBL" id="CP063206">
    <property type="protein sequence ID" value="QOS13398.1"/>
    <property type="molecule type" value="Genomic_DNA"/>
</dbReference>
<accession>A0A871BK14</accession>
<dbReference type="Gene3D" id="3.30.460.10">
    <property type="entry name" value="Beta Polymerase, domain 2"/>
    <property type="match status" value="1"/>
</dbReference>
<dbReference type="AlphaFoldDB" id="A0A871BK14"/>
<feature type="compositionally biased region" description="Basic and acidic residues" evidence="1">
    <location>
        <begin position="116"/>
        <end position="146"/>
    </location>
</feature>
<dbReference type="Pfam" id="PF18765">
    <property type="entry name" value="Polbeta"/>
    <property type="match status" value="1"/>
</dbReference>
<dbReference type="NCBIfam" id="NF047752">
    <property type="entry name" value="MntA_antitoxin"/>
    <property type="match status" value="1"/>
</dbReference>
<feature type="region of interest" description="Disordered" evidence="1">
    <location>
        <begin position="116"/>
        <end position="160"/>
    </location>
</feature>
<evidence type="ECO:0000313" key="3">
    <source>
        <dbReference type="EMBL" id="QOS13398.1"/>
    </source>
</evidence>
<evidence type="ECO:0000313" key="4">
    <source>
        <dbReference type="Proteomes" id="UP000663064"/>
    </source>
</evidence>
<dbReference type="PANTHER" id="PTHR43852:SF3">
    <property type="entry name" value="NUCLEOTIDYLTRANSFERASE"/>
    <property type="match status" value="1"/>
</dbReference>
<dbReference type="RefSeq" id="WP_115821518.1">
    <property type="nucleotide sequence ID" value="NZ_CP063206.1"/>
</dbReference>
<evidence type="ECO:0000259" key="2">
    <source>
        <dbReference type="Pfam" id="PF18765"/>
    </source>
</evidence>
<geneLocation type="plasmid" evidence="3 4">
    <name>pHGLR1</name>
</geneLocation>
<feature type="domain" description="Polymerase beta nucleotidyltransferase" evidence="2">
    <location>
        <begin position="16"/>
        <end position="108"/>
    </location>
</feature>
<dbReference type="SUPFAM" id="SSF81301">
    <property type="entry name" value="Nucleotidyltransferase"/>
    <property type="match status" value="1"/>
</dbReference>
<dbReference type="CDD" id="cd05403">
    <property type="entry name" value="NT_KNTase_like"/>
    <property type="match status" value="1"/>
</dbReference>
<sequence length="160" mass="17394">MRTVASTTIDDSIPMETIQTILREHSVQCAVLFGSHAKSTTNPTSDIDIAVELETTDRENPTYNDAFLSLGADLSEALETNDVDLVDVHALSPHVAASVFEAGVLLVGDPDHAEELRERVTDKVSEPRPPSERFDDALTKIDEHLSDSGGTASDGHERQR</sequence>
<dbReference type="Proteomes" id="UP000663064">
    <property type="component" value="Plasmid pHGLR1"/>
</dbReference>
<reference evidence="3" key="1">
    <citation type="journal article" date="2021" name="Front. Microbiol.">
        <title>Cellular and Genomic Properties of Haloferax gibbonsii LR2-5, the Host of Euryarchaeal Virus HFTV1.</title>
        <authorList>
            <person name="Tittes C."/>
            <person name="Schwarzer S."/>
            <person name="Pfeiffer F."/>
            <person name="Dyall-Smith M."/>
            <person name="Rodriguez-Franco M."/>
            <person name="Oksanen H.M."/>
            <person name="Quax T.E.F."/>
        </authorList>
    </citation>
    <scope>NUCLEOTIDE SEQUENCE</scope>
    <source>
        <strain evidence="3">LR2-5</strain>
    </source>
</reference>
<dbReference type="InterPro" id="IPR052930">
    <property type="entry name" value="TA_antitoxin_MntA"/>
</dbReference>
<protein>
    <submittedName>
        <fullName evidence="3">Nucleotidyltransferase domain protein</fullName>
    </submittedName>
</protein>
<evidence type="ECO:0000256" key="1">
    <source>
        <dbReference type="SAM" id="MobiDB-lite"/>
    </source>
</evidence>
<dbReference type="InterPro" id="IPR041633">
    <property type="entry name" value="Polbeta"/>
</dbReference>